<keyword evidence="2 7" id="KW-0813">Transport</keyword>
<feature type="transmembrane region" description="Helical" evidence="7">
    <location>
        <begin position="260"/>
        <end position="281"/>
    </location>
</feature>
<dbReference type="InterPro" id="IPR000515">
    <property type="entry name" value="MetI-like"/>
</dbReference>
<dbReference type="PROSITE" id="PS50928">
    <property type="entry name" value="ABC_TM1"/>
    <property type="match status" value="1"/>
</dbReference>
<comment type="subcellular location">
    <subcellularLocation>
        <location evidence="1 7">Cell membrane</location>
        <topology evidence="1 7">Multi-pass membrane protein</topology>
    </subcellularLocation>
</comment>
<feature type="transmembrane region" description="Helical" evidence="7">
    <location>
        <begin position="157"/>
        <end position="173"/>
    </location>
</feature>
<dbReference type="Pfam" id="PF00528">
    <property type="entry name" value="BPD_transp_1"/>
    <property type="match status" value="1"/>
</dbReference>
<evidence type="ECO:0000256" key="4">
    <source>
        <dbReference type="ARBA" id="ARBA00022692"/>
    </source>
</evidence>
<evidence type="ECO:0000256" key="6">
    <source>
        <dbReference type="ARBA" id="ARBA00023136"/>
    </source>
</evidence>
<organism evidence="9 10">
    <name type="scientific">Scrofimicrobium canadense</name>
    <dbReference type="NCBI Taxonomy" id="2652290"/>
    <lineage>
        <taxon>Bacteria</taxon>
        <taxon>Bacillati</taxon>
        <taxon>Actinomycetota</taxon>
        <taxon>Actinomycetes</taxon>
        <taxon>Actinomycetales</taxon>
        <taxon>Actinomycetaceae</taxon>
        <taxon>Scrofimicrobium</taxon>
    </lineage>
</organism>
<dbReference type="AlphaFoldDB" id="A0A6N7W932"/>
<proteinExistence type="inferred from homology"/>
<dbReference type="GO" id="GO:0005886">
    <property type="term" value="C:plasma membrane"/>
    <property type="evidence" value="ECO:0007669"/>
    <property type="project" value="UniProtKB-SubCell"/>
</dbReference>
<protein>
    <submittedName>
        <fullName evidence="9">ABC transporter permease</fullName>
    </submittedName>
</protein>
<feature type="transmembrane region" description="Helical" evidence="7">
    <location>
        <begin position="31"/>
        <end position="53"/>
    </location>
</feature>
<dbReference type="InterPro" id="IPR025966">
    <property type="entry name" value="OppC_N"/>
</dbReference>
<keyword evidence="6 7" id="KW-0472">Membrane</keyword>
<dbReference type="CDD" id="cd06261">
    <property type="entry name" value="TM_PBP2"/>
    <property type="match status" value="1"/>
</dbReference>
<dbReference type="PANTHER" id="PTHR43386">
    <property type="entry name" value="OLIGOPEPTIDE TRANSPORT SYSTEM PERMEASE PROTEIN APPC"/>
    <property type="match status" value="1"/>
</dbReference>
<comment type="caution">
    <text evidence="9">The sequence shown here is derived from an EMBL/GenBank/DDBJ whole genome shotgun (WGS) entry which is preliminary data.</text>
</comment>
<gene>
    <name evidence="9" type="ORF">FYJ24_07740</name>
</gene>
<feature type="transmembrane region" description="Helical" evidence="7">
    <location>
        <begin position="213"/>
        <end position="236"/>
    </location>
</feature>
<evidence type="ECO:0000313" key="9">
    <source>
        <dbReference type="EMBL" id="MSS84658.1"/>
    </source>
</evidence>
<feature type="transmembrane region" description="Helical" evidence="7">
    <location>
        <begin position="98"/>
        <end position="124"/>
    </location>
</feature>
<dbReference type="InterPro" id="IPR035906">
    <property type="entry name" value="MetI-like_sf"/>
</dbReference>
<feature type="transmembrane region" description="Helical" evidence="7">
    <location>
        <begin position="131"/>
        <end position="151"/>
    </location>
</feature>
<evidence type="ECO:0000256" key="3">
    <source>
        <dbReference type="ARBA" id="ARBA00022475"/>
    </source>
</evidence>
<dbReference type="InterPro" id="IPR050366">
    <property type="entry name" value="BP-dependent_transpt_permease"/>
</dbReference>
<keyword evidence="4 7" id="KW-0812">Transmembrane</keyword>
<evidence type="ECO:0000256" key="7">
    <source>
        <dbReference type="RuleBase" id="RU363032"/>
    </source>
</evidence>
<dbReference type="Proteomes" id="UP000470875">
    <property type="component" value="Unassembled WGS sequence"/>
</dbReference>
<reference evidence="9 10" key="1">
    <citation type="submission" date="2019-08" db="EMBL/GenBank/DDBJ databases">
        <title>In-depth cultivation of the pig gut microbiome towards novel bacterial diversity and tailored functional studies.</title>
        <authorList>
            <person name="Wylensek D."/>
            <person name="Hitch T.C.A."/>
            <person name="Clavel T."/>
        </authorList>
    </citation>
    <scope>NUCLEOTIDE SEQUENCE [LARGE SCALE GENOMIC DNA]</scope>
    <source>
        <strain evidence="9 10">WB03_NA08</strain>
    </source>
</reference>
<dbReference type="EMBL" id="VULO01000008">
    <property type="protein sequence ID" value="MSS84658.1"/>
    <property type="molecule type" value="Genomic_DNA"/>
</dbReference>
<keyword evidence="10" id="KW-1185">Reference proteome</keyword>
<evidence type="ECO:0000313" key="10">
    <source>
        <dbReference type="Proteomes" id="UP000470875"/>
    </source>
</evidence>
<feature type="domain" description="ABC transmembrane type-1" evidence="8">
    <location>
        <begin position="92"/>
        <end position="281"/>
    </location>
</feature>
<accession>A0A6N7W932</accession>
<evidence type="ECO:0000259" key="8">
    <source>
        <dbReference type="PROSITE" id="PS50928"/>
    </source>
</evidence>
<dbReference type="PANTHER" id="PTHR43386:SF1">
    <property type="entry name" value="D,D-DIPEPTIDE TRANSPORT SYSTEM PERMEASE PROTEIN DDPC-RELATED"/>
    <property type="match status" value="1"/>
</dbReference>
<dbReference type="GO" id="GO:0055085">
    <property type="term" value="P:transmembrane transport"/>
    <property type="evidence" value="ECO:0007669"/>
    <property type="project" value="InterPro"/>
</dbReference>
<evidence type="ECO:0000256" key="1">
    <source>
        <dbReference type="ARBA" id="ARBA00004651"/>
    </source>
</evidence>
<sequence>MVEEAEAPATREDSPRAIYVPYWRRAFASKAFVVGLVMFSALALLAALAPVIAPFDPAVQDLSSGLLPPSPEHILGTDQLGRDIFTRMLYAARTDLRIAIFASIIPFIVGVSLGIVAGFCGGWFDAIISRITDTVIAFPFYVIVIALVFAVGVGERGIYVAFALVGWIGYYRVMRVATRALRSSGWVEAARGAGMPVPRILARQLLPNVLPQALVLLMTEILLIMVAVVTLSYLGLGVQPPTPDWGTMISDGQSFITTKWWISAIPGFAVVYVGISLSLIADGLGDAWRVQ</sequence>
<keyword evidence="5 7" id="KW-1133">Transmembrane helix</keyword>
<keyword evidence="3" id="KW-1003">Cell membrane</keyword>
<name>A0A6N7W932_9ACTO</name>
<comment type="similarity">
    <text evidence="7">Belongs to the binding-protein-dependent transport system permease family.</text>
</comment>
<evidence type="ECO:0000256" key="2">
    <source>
        <dbReference type="ARBA" id="ARBA00022448"/>
    </source>
</evidence>
<dbReference type="Gene3D" id="1.10.3720.10">
    <property type="entry name" value="MetI-like"/>
    <property type="match status" value="1"/>
</dbReference>
<evidence type="ECO:0000256" key="5">
    <source>
        <dbReference type="ARBA" id="ARBA00022989"/>
    </source>
</evidence>
<dbReference type="SUPFAM" id="SSF161098">
    <property type="entry name" value="MetI-like"/>
    <property type="match status" value="1"/>
</dbReference>
<dbReference type="Pfam" id="PF12911">
    <property type="entry name" value="OppC_N"/>
    <property type="match status" value="1"/>
</dbReference>